<protein>
    <submittedName>
        <fullName evidence="2">Uncharacterized protein</fullName>
    </submittedName>
</protein>
<reference evidence="2 3" key="1">
    <citation type="journal article" date="2015" name="BMC Genomics">
        <title>The genome of the truffle-parasite Tolypocladium ophioglossoides and the evolution of antifungal peptaibiotics.</title>
        <authorList>
            <person name="Quandt C.A."/>
            <person name="Bushley K.E."/>
            <person name="Spatafora J.W."/>
        </authorList>
    </citation>
    <scope>NUCLEOTIDE SEQUENCE [LARGE SCALE GENOMIC DNA]</scope>
    <source>
        <strain evidence="2 3">CBS 100239</strain>
    </source>
</reference>
<proteinExistence type="predicted"/>
<dbReference type="Proteomes" id="UP000036947">
    <property type="component" value="Unassembled WGS sequence"/>
</dbReference>
<gene>
    <name evidence="2" type="ORF">TOPH_05492</name>
</gene>
<feature type="region of interest" description="Disordered" evidence="1">
    <location>
        <begin position="103"/>
        <end position="137"/>
    </location>
</feature>
<feature type="compositionally biased region" description="Low complexity" evidence="1">
    <location>
        <begin position="361"/>
        <end position="370"/>
    </location>
</feature>
<feature type="compositionally biased region" description="Basic and acidic residues" evidence="1">
    <location>
        <begin position="243"/>
        <end position="262"/>
    </location>
</feature>
<dbReference type="AlphaFoldDB" id="A0A0L0N6R5"/>
<evidence type="ECO:0000256" key="1">
    <source>
        <dbReference type="SAM" id="MobiDB-lite"/>
    </source>
</evidence>
<feature type="region of interest" description="Disordered" evidence="1">
    <location>
        <begin position="235"/>
        <end position="284"/>
    </location>
</feature>
<feature type="region of interest" description="Disordered" evidence="1">
    <location>
        <begin position="177"/>
        <end position="202"/>
    </location>
</feature>
<feature type="region of interest" description="Disordered" evidence="1">
    <location>
        <begin position="360"/>
        <end position="390"/>
    </location>
</feature>
<name>A0A0L0N6R5_TOLOC</name>
<organism evidence="2 3">
    <name type="scientific">Tolypocladium ophioglossoides (strain CBS 100239)</name>
    <name type="common">Snaketongue truffleclub</name>
    <name type="synonym">Elaphocordyceps ophioglossoides</name>
    <dbReference type="NCBI Taxonomy" id="1163406"/>
    <lineage>
        <taxon>Eukaryota</taxon>
        <taxon>Fungi</taxon>
        <taxon>Dikarya</taxon>
        <taxon>Ascomycota</taxon>
        <taxon>Pezizomycotina</taxon>
        <taxon>Sordariomycetes</taxon>
        <taxon>Hypocreomycetidae</taxon>
        <taxon>Hypocreales</taxon>
        <taxon>Ophiocordycipitaceae</taxon>
        <taxon>Tolypocladium</taxon>
    </lineage>
</organism>
<sequence>MGLDLNRAKLATRRMYEYWPACCYARHPGNGETGAGDGRASSVPTGRQPLQEVWQTLTGYLVRSTEHECVQIAGRNWQAGAEEPRPSRAWPCWEQARAATGCKRAGQGSLAQRGKEKDRGPALPMGVPEDSTTGGPSLRLPDPGPCLHASALRQTRLLHVCRRVLGHHMDAYRLLSSSPDMPPPLGGWPSDQRRRHAVSRREQTVGEAILVRVAVARAERPLWLRCVLRTPTMASWDGINDGGPRRGRPEPDGRRDGRRDGSADGTAARLSRPPRDHGSVLSASGRVLSQPAHLRWLLKRTDGAALSRGSGRSNFLVSHLHRQLDPGALTWLLRARVHQALCYQSTGRRRRVNHVLALRGSPSSRSCPRSSDSKYGHAPWSRGSSSSMTS</sequence>
<dbReference type="EMBL" id="LFRF01000016">
    <property type="protein sequence ID" value="KND89772.1"/>
    <property type="molecule type" value="Genomic_DNA"/>
</dbReference>
<evidence type="ECO:0000313" key="3">
    <source>
        <dbReference type="Proteomes" id="UP000036947"/>
    </source>
</evidence>
<feature type="non-terminal residue" evidence="2">
    <location>
        <position position="390"/>
    </location>
</feature>
<keyword evidence="3" id="KW-1185">Reference proteome</keyword>
<comment type="caution">
    <text evidence="2">The sequence shown here is derived from an EMBL/GenBank/DDBJ whole genome shotgun (WGS) entry which is preliminary data.</text>
</comment>
<evidence type="ECO:0000313" key="2">
    <source>
        <dbReference type="EMBL" id="KND89772.1"/>
    </source>
</evidence>
<accession>A0A0L0N6R5</accession>